<comment type="similarity">
    <text evidence="1">Belongs to the HicA mRNA interferase family.</text>
</comment>
<sequence length="60" mass="6428">MTGEASYVSCLTFKDLQASLHIFKKAGKPTLIPVPVHPGNAMKTGTHRAFLKESGIKSGE</sequence>
<keyword evidence="3" id="KW-0540">Nuclease</keyword>
<keyword evidence="7" id="KW-0346">Stress response</keyword>
<dbReference type="EMBL" id="GG693878">
    <property type="protein sequence ID" value="EES52271.1"/>
    <property type="molecule type" value="Genomic_DNA"/>
</dbReference>
<reference evidence="8 9" key="1">
    <citation type="journal article" date="2009" name="Appl. Environ. Microbiol.">
        <title>Community genomic and proteomic analyses of chemoautotrophic iron-oxidizing "Leptospirillum rubarum" (Group II) and "Leptospirillum ferrodiazotrophum" (Group III) bacteria in acid mine drainage biofilms.</title>
        <authorList>
            <person name="Goltsman D.S."/>
            <person name="Denef V.J."/>
            <person name="Singer S.W."/>
            <person name="VerBerkmoes N.C."/>
            <person name="Lefsrud M."/>
            <person name="Mueller R.S."/>
            <person name="Dick G.J."/>
            <person name="Sun C.L."/>
            <person name="Wheeler K.E."/>
            <person name="Zemla A."/>
            <person name="Baker B.J."/>
            <person name="Hauser L."/>
            <person name="Land M."/>
            <person name="Shah M.B."/>
            <person name="Thelen M.P."/>
            <person name="Hettich R.L."/>
            <person name="Banfield J.F."/>
        </authorList>
    </citation>
    <scope>NUCLEOTIDE SEQUENCE [LARGE SCALE GENOMIC DNA]</scope>
</reference>
<evidence type="ECO:0000313" key="8">
    <source>
        <dbReference type="EMBL" id="EES52271.1"/>
    </source>
</evidence>
<evidence type="ECO:0000256" key="6">
    <source>
        <dbReference type="ARBA" id="ARBA00022884"/>
    </source>
</evidence>
<dbReference type="InterPro" id="IPR038570">
    <property type="entry name" value="HicA_sf"/>
</dbReference>
<keyword evidence="6" id="KW-0694">RNA-binding</keyword>
<dbReference type="InterPro" id="IPR012933">
    <property type="entry name" value="HicA_mRNA_interferase"/>
</dbReference>
<name>C6HYI6_9BACT</name>
<dbReference type="AlphaFoldDB" id="C6HYI6"/>
<gene>
    <name evidence="8" type="ORF">UBAL3_94240062a</name>
</gene>
<proteinExistence type="inferred from homology"/>
<dbReference type="Pfam" id="PF07927">
    <property type="entry name" value="HicA_toxin"/>
    <property type="match status" value="1"/>
</dbReference>
<dbReference type="Gene3D" id="3.30.920.30">
    <property type="entry name" value="Hypothetical protein"/>
    <property type="match status" value="1"/>
</dbReference>
<keyword evidence="4" id="KW-0255">Endonuclease</keyword>
<dbReference type="GO" id="GO:0003729">
    <property type="term" value="F:mRNA binding"/>
    <property type="evidence" value="ECO:0007669"/>
    <property type="project" value="InterPro"/>
</dbReference>
<dbReference type="GO" id="GO:0016787">
    <property type="term" value="F:hydrolase activity"/>
    <property type="evidence" value="ECO:0007669"/>
    <property type="project" value="UniProtKB-KW"/>
</dbReference>
<evidence type="ECO:0000256" key="7">
    <source>
        <dbReference type="ARBA" id="ARBA00023016"/>
    </source>
</evidence>
<dbReference type="Proteomes" id="UP000009374">
    <property type="component" value="Unassembled WGS sequence"/>
</dbReference>
<evidence type="ECO:0000256" key="1">
    <source>
        <dbReference type="ARBA" id="ARBA00006620"/>
    </source>
</evidence>
<accession>C6HYI6</accession>
<evidence type="ECO:0000256" key="2">
    <source>
        <dbReference type="ARBA" id="ARBA00022649"/>
    </source>
</evidence>
<keyword evidence="2" id="KW-1277">Toxin-antitoxin system</keyword>
<organism evidence="8 9">
    <name type="scientific">Leptospirillum ferrodiazotrophum</name>
    <dbReference type="NCBI Taxonomy" id="412449"/>
    <lineage>
        <taxon>Bacteria</taxon>
        <taxon>Pseudomonadati</taxon>
        <taxon>Nitrospirota</taxon>
        <taxon>Nitrospiria</taxon>
        <taxon>Nitrospirales</taxon>
        <taxon>Nitrospiraceae</taxon>
        <taxon>Leptospirillum</taxon>
    </lineage>
</organism>
<evidence type="ECO:0000256" key="3">
    <source>
        <dbReference type="ARBA" id="ARBA00022722"/>
    </source>
</evidence>
<keyword evidence="9" id="KW-1185">Reference proteome</keyword>
<dbReference type="GO" id="GO:0004519">
    <property type="term" value="F:endonuclease activity"/>
    <property type="evidence" value="ECO:0007669"/>
    <property type="project" value="UniProtKB-KW"/>
</dbReference>
<protein>
    <submittedName>
        <fullName evidence="8">Uncharacterized protein</fullName>
    </submittedName>
</protein>
<evidence type="ECO:0000256" key="5">
    <source>
        <dbReference type="ARBA" id="ARBA00022801"/>
    </source>
</evidence>
<evidence type="ECO:0000313" key="9">
    <source>
        <dbReference type="Proteomes" id="UP000009374"/>
    </source>
</evidence>
<evidence type="ECO:0000256" key="4">
    <source>
        <dbReference type="ARBA" id="ARBA00022759"/>
    </source>
</evidence>
<keyword evidence="5" id="KW-0378">Hydrolase</keyword>